<dbReference type="PROSITE" id="PS51257">
    <property type="entry name" value="PROKAR_LIPOPROTEIN"/>
    <property type="match status" value="1"/>
</dbReference>
<dbReference type="RefSeq" id="WP_053434094.1">
    <property type="nucleotide sequence ID" value="NZ_LGUF01000007.1"/>
</dbReference>
<evidence type="ECO:0008006" key="4">
    <source>
        <dbReference type="Google" id="ProtNLM"/>
    </source>
</evidence>
<feature type="chain" id="PRO_5038457426" description="Lipoprotein" evidence="1">
    <location>
        <begin position="20"/>
        <end position="64"/>
    </location>
</feature>
<evidence type="ECO:0000313" key="3">
    <source>
        <dbReference type="Proteomes" id="UP000037109"/>
    </source>
</evidence>
<sequence>MFKKFFVMSVIGIMIGLLSACGGVDTTQHSEDENAKTENTSSDSALIQLKMKAQKKKFISKKMK</sequence>
<gene>
    <name evidence="2" type="ORF">AF332_07915</name>
</gene>
<keyword evidence="1" id="KW-0732">Signal</keyword>
<comment type="caution">
    <text evidence="2">The sequence shown here is derived from an EMBL/GenBank/DDBJ whole genome shotgun (WGS) entry which is preliminary data.</text>
</comment>
<feature type="signal peptide" evidence="1">
    <location>
        <begin position="1"/>
        <end position="19"/>
    </location>
</feature>
<protein>
    <recommendedName>
        <fullName evidence="4">Lipoprotein</fullName>
    </recommendedName>
</protein>
<accession>A0A0M0GBB7</accession>
<evidence type="ECO:0000256" key="1">
    <source>
        <dbReference type="SAM" id="SignalP"/>
    </source>
</evidence>
<dbReference type="EMBL" id="LGUF01000007">
    <property type="protein sequence ID" value="KON86726.1"/>
    <property type="molecule type" value="Genomic_DNA"/>
</dbReference>
<dbReference type="AlphaFoldDB" id="A0A0M0GBB7"/>
<organism evidence="2 3">
    <name type="scientific">Sporosarcina globispora</name>
    <name type="common">Bacillus globisporus</name>
    <dbReference type="NCBI Taxonomy" id="1459"/>
    <lineage>
        <taxon>Bacteria</taxon>
        <taxon>Bacillati</taxon>
        <taxon>Bacillota</taxon>
        <taxon>Bacilli</taxon>
        <taxon>Bacillales</taxon>
        <taxon>Caryophanaceae</taxon>
        <taxon>Sporosarcina</taxon>
    </lineage>
</organism>
<dbReference type="Proteomes" id="UP000037109">
    <property type="component" value="Unassembled WGS sequence"/>
</dbReference>
<dbReference type="PATRIC" id="fig|1459.3.peg.1673"/>
<name>A0A0M0GBB7_SPOGL</name>
<keyword evidence="3" id="KW-1185">Reference proteome</keyword>
<proteinExistence type="predicted"/>
<reference evidence="3" key="1">
    <citation type="submission" date="2015-07" db="EMBL/GenBank/DDBJ databases">
        <title>Fjat-10036 dsm4.</title>
        <authorList>
            <person name="Liu B."/>
            <person name="Wang J."/>
            <person name="Zhu Y."/>
            <person name="Liu G."/>
            <person name="Chen Q."/>
            <person name="Chen Z."/>
            <person name="Lan J."/>
            <person name="Che J."/>
            <person name="Ge C."/>
            <person name="Shi H."/>
            <person name="Pan Z."/>
            <person name="Liu X."/>
        </authorList>
    </citation>
    <scope>NUCLEOTIDE SEQUENCE [LARGE SCALE GENOMIC DNA]</scope>
    <source>
        <strain evidence="3">DSM 4</strain>
    </source>
</reference>
<evidence type="ECO:0000313" key="2">
    <source>
        <dbReference type="EMBL" id="KON86726.1"/>
    </source>
</evidence>